<evidence type="ECO:0000259" key="9">
    <source>
        <dbReference type="Pfam" id="PF10187"/>
    </source>
</evidence>
<dbReference type="Pfam" id="PF10187">
    <property type="entry name" value="FAM192A_Fyv6_N"/>
    <property type="match status" value="1"/>
</dbReference>
<comment type="subcellular location">
    <subcellularLocation>
        <location evidence="1">Nucleus</location>
    </subcellularLocation>
</comment>
<sequence length="445" mass="47448">MAEAQPTEAARGGAEGAADSSNTADASYESTVLPRGPLREVDWAALGGLQQTDEQQRATSSNDPAPAPAQPQPGTRQPRVLLGVSGSVAAIKTAEVAALLCAWADVRVVTTDVGRRFVTGQLPPGIGLYGDEAEWRQWQHVGDEVLHIELRRWADALVLAPLSANTLAKAAHGLCDNLLTCVVRAWDWSKPLLVAPAMNTRMWDSPFTAQQLGVLGSLGARIIPPVSKALACGDLRSLSAILTDTMTEERRPVEMIRLPREEQIFEREAVLGRNASSVFPRESAAAAGADAAATKASLGALRFITETELEAIKAERGGRVEDGAVAPSKPLAEVLREAKEAKEEAFQAMWRQMKTGKNRPLDADEAEFIDAIVERDRLRNSSARAEDATAMEAYQIAVREAAERRAASAAAGPRLLPNSEPPAKPAAPAPAAPRRPALAGRAHVC</sequence>
<dbReference type="GO" id="GO:0004633">
    <property type="term" value="F:phosphopantothenoylcysteine decarboxylase activity"/>
    <property type="evidence" value="ECO:0007669"/>
    <property type="project" value="UniProtKB-EC"/>
</dbReference>
<feature type="region of interest" description="Disordered" evidence="7">
    <location>
        <begin position="405"/>
        <end position="445"/>
    </location>
</feature>
<dbReference type="GO" id="GO:0071513">
    <property type="term" value="C:phosphopantothenoylcysteine decarboxylase complex"/>
    <property type="evidence" value="ECO:0007669"/>
    <property type="project" value="TreeGrafter"/>
</dbReference>
<evidence type="ECO:0000259" key="8">
    <source>
        <dbReference type="Pfam" id="PF02441"/>
    </source>
</evidence>
<comment type="pathway">
    <text evidence="5">Cofactor biosynthesis; coenzyme A biosynthesis; CoA from (R)-pantothenate: step 3/5.</text>
</comment>
<accession>A0AAW1RNZ2</accession>
<dbReference type="EC" id="4.1.1.36" evidence="6"/>
<evidence type="ECO:0000256" key="7">
    <source>
        <dbReference type="SAM" id="MobiDB-lite"/>
    </source>
</evidence>
<evidence type="ECO:0000256" key="2">
    <source>
        <dbReference type="ARBA" id="ARBA00022993"/>
    </source>
</evidence>
<dbReference type="GO" id="GO:0005634">
    <property type="term" value="C:nucleus"/>
    <property type="evidence" value="ECO:0007669"/>
    <property type="project" value="UniProtKB-SubCell"/>
</dbReference>
<proteinExistence type="inferred from homology"/>
<feature type="domain" description="Flavoprotein" evidence="8">
    <location>
        <begin position="79"/>
        <end position="216"/>
    </location>
</feature>
<gene>
    <name evidence="10" type="ORF">WJX81_006182</name>
</gene>
<feature type="compositionally biased region" description="Low complexity" evidence="7">
    <location>
        <begin position="8"/>
        <end position="18"/>
    </location>
</feature>
<comment type="caution">
    <text evidence="10">The sequence shown here is derived from an EMBL/GenBank/DDBJ whole genome shotgun (WGS) entry which is preliminary data.</text>
</comment>
<feature type="compositionally biased region" description="Pro residues" evidence="7">
    <location>
        <begin position="419"/>
        <end position="433"/>
    </location>
</feature>
<keyword evidence="3" id="KW-0539">Nucleus</keyword>
<dbReference type="PANTHER" id="PTHR14359">
    <property type="entry name" value="HOMO-OLIGOMERIC FLAVIN CONTAINING CYS DECARBOXYLASE FAMILY"/>
    <property type="match status" value="1"/>
</dbReference>
<dbReference type="SUPFAM" id="SSF52507">
    <property type="entry name" value="Homo-oligomeric flavin-containing Cys decarboxylases, HFCD"/>
    <property type="match status" value="1"/>
</dbReference>
<dbReference type="GO" id="GO:0010181">
    <property type="term" value="F:FMN binding"/>
    <property type="evidence" value="ECO:0007669"/>
    <property type="project" value="TreeGrafter"/>
</dbReference>
<dbReference type="InterPro" id="IPR003382">
    <property type="entry name" value="Flavoprotein"/>
</dbReference>
<name>A0AAW1RNZ2_9CHLO</name>
<protein>
    <recommendedName>
        <fullName evidence="6">phosphopantothenoylcysteine decarboxylase</fullName>
        <ecNumber evidence="6">4.1.1.36</ecNumber>
    </recommendedName>
</protein>
<dbReference type="InterPro" id="IPR036551">
    <property type="entry name" value="Flavin_trans-like"/>
</dbReference>
<keyword evidence="2" id="KW-0173">Coenzyme A biosynthesis</keyword>
<reference evidence="10 11" key="1">
    <citation type="journal article" date="2024" name="Nat. Commun.">
        <title>Phylogenomics reveals the evolutionary origins of lichenization in chlorophyte algae.</title>
        <authorList>
            <person name="Puginier C."/>
            <person name="Libourel C."/>
            <person name="Otte J."/>
            <person name="Skaloud P."/>
            <person name="Haon M."/>
            <person name="Grisel S."/>
            <person name="Petersen M."/>
            <person name="Berrin J.G."/>
            <person name="Delaux P.M."/>
            <person name="Dal Grande F."/>
            <person name="Keller J."/>
        </authorList>
    </citation>
    <scope>NUCLEOTIDE SEQUENCE [LARGE SCALE GENOMIC DNA]</scope>
    <source>
        <strain evidence="10 11">SAG 245.80</strain>
    </source>
</reference>
<feature type="compositionally biased region" description="Low complexity" evidence="7">
    <location>
        <begin position="434"/>
        <end position="445"/>
    </location>
</feature>
<evidence type="ECO:0000256" key="6">
    <source>
        <dbReference type="ARBA" id="ARBA00066422"/>
    </source>
</evidence>
<dbReference type="GO" id="GO:0015937">
    <property type="term" value="P:coenzyme A biosynthetic process"/>
    <property type="evidence" value="ECO:0007669"/>
    <property type="project" value="UniProtKB-KW"/>
</dbReference>
<dbReference type="Proteomes" id="UP001445335">
    <property type="component" value="Unassembled WGS sequence"/>
</dbReference>
<evidence type="ECO:0000256" key="3">
    <source>
        <dbReference type="ARBA" id="ARBA00023242"/>
    </source>
</evidence>
<dbReference type="AlphaFoldDB" id="A0AAW1RNZ2"/>
<comment type="similarity">
    <text evidence="4">Belongs to the HFCD (homooligomeric flavin containing Cys decarboxylase) superfamily.</text>
</comment>
<dbReference type="PANTHER" id="PTHR14359:SF6">
    <property type="entry name" value="PHOSPHOPANTOTHENOYLCYSTEINE DECARBOXYLASE"/>
    <property type="match status" value="1"/>
</dbReference>
<feature type="domain" description="FAM192A/Fyv6 N-terminal" evidence="9">
    <location>
        <begin position="310"/>
        <end position="394"/>
    </location>
</feature>
<keyword evidence="11" id="KW-1185">Reference proteome</keyword>
<dbReference type="Pfam" id="PF02441">
    <property type="entry name" value="Flavoprotein"/>
    <property type="match status" value="1"/>
</dbReference>
<dbReference type="InterPro" id="IPR019331">
    <property type="entry name" value="FAM192A/Fyv6_N"/>
</dbReference>
<feature type="region of interest" description="Disordered" evidence="7">
    <location>
        <begin position="1"/>
        <end position="79"/>
    </location>
</feature>
<evidence type="ECO:0000313" key="11">
    <source>
        <dbReference type="Proteomes" id="UP001445335"/>
    </source>
</evidence>
<feature type="compositionally biased region" description="Polar residues" evidence="7">
    <location>
        <begin position="49"/>
        <end position="63"/>
    </location>
</feature>
<evidence type="ECO:0000256" key="1">
    <source>
        <dbReference type="ARBA" id="ARBA00004123"/>
    </source>
</evidence>
<dbReference type="EMBL" id="JALJOU010000028">
    <property type="protein sequence ID" value="KAK9835383.1"/>
    <property type="molecule type" value="Genomic_DNA"/>
</dbReference>
<feature type="compositionally biased region" description="Polar residues" evidence="7">
    <location>
        <begin position="19"/>
        <end position="30"/>
    </location>
</feature>
<organism evidence="10 11">
    <name type="scientific">Elliptochloris bilobata</name>
    <dbReference type="NCBI Taxonomy" id="381761"/>
    <lineage>
        <taxon>Eukaryota</taxon>
        <taxon>Viridiplantae</taxon>
        <taxon>Chlorophyta</taxon>
        <taxon>core chlorophytes</taxon>
        <taxon>Trebouxiophyceae</taxon>
        <taxon>Trebouxiophyceae incertae sedis</taxon>
        <taxon>Elliptochloris clade</taxon>
        <taxon>Elliptochloris</taxon>
    </lineage>
</organism>
<evidence type="ECO:0000313" key="10">
    <source>
        <dbReference type="EMBL" id="KAK9835383.1"/>
    </source>
</evidence>
<evidence type="ECO:0000256" key="5">
    <source>
        <dbReference type="ARBA" id="ARBA00060685"/>
    </source>
</evidence>
<dbReference type="Gene3D" id="3.40.50.1950">
    <property type="entry name" value="Flavin prenyltransferase-like"/>
    <property type="match status" value="1"/>
</dbReference>
<evidence type="ECO:0000256" key="4">
    <source>
        <dbReference type="ARBA" id="ARBA00038350"/>
    </source>
</evidence>